<dbReference type="GO" id="GO:0005615">
    <property type="term" value="C:extracellular space"/>
    <property type="evidence" value="ECO:0007669"/>
    <property type="project" value="TreeGrafter"/>
</dbReference>
<dbReference type="AlphaFoldDB" id="A0A6I9YQK0"/>
<keyword evidence="1" id="KW-0732">Signal</keyword>
<dbReference type="Pfam" id="PF03762">
    <property type="entry name" value="VOMI"/>
    <property type="match status" value="1"/>
</dbReference>
<dbReference type="SUPFAM" id="SSF51092">
    <property type="entry name" value="Vitelline membrane outer protein-I (VMO-I)"/>
    <property type="match status" value="1"/>
</dbReference>
<reference evidence="3" key="1">
    <citation type="submission" date="2025-08" db="UniProtKB">
        <authorList>
            <consortium name="RefSeq"/>
        </authorList>
    </citation>
    <scope>IDENTIFICATION</scope>
    <source>
        <tissue evidence="3">Skeletal muscle</tissue>
    </source>
</reference>
<feature type="signal peptide" evidence="1">
    <location>
        <begin position="1"/>
        <end position="22"/>
    </location>
</feature>
<dbReference type="RefSeq" id="XP_013926798.1">
    <property type="nucleotide sequence ID" value="XM_014071323.1"/>
</dbReference>
<sequence length="188" mass="20780">MDLSACSALLLTISCCLWNTEARNYSSVLRVSNGGSYGEWGPISFCTSGYATGFTLKVEYEQTVGDNTALNGIRLYCNDGTILESKVGPWGKWTKNKFCRKGFLVSFSLRVEPHQGMFDDTAVNNIQFKCSGRKRLRGRGNKLGKFGPWSTKCPSNGICGMRTRVEDAQGITDDDTALNDVIFYCCND</sequence>
<gene>
    <name evidence="3" type="primary">LOC106552915</name>
</gene>
<keyword evidence="2" id="KW-1185">Reference proteome</keyword>
<dbReference type="PANTHER" id="PTHR18841">
    <property type="entry name" value="VITELLINE MEMBRANE OUTER LAYER PROTEIN I-RELATED"/>
    <property type="match status" value="1"/>
</dbReference>
<proteinExistence type="predicted"/>
<dbReference type="KEGG" id="tsr:106552915"/>
<accession>A0A6I9YQK0</accession>
<dbReference type="InterPro" id="IPR036706">
    <property type="entry name" value="VOMI_sf"/>
</dbReference>
<dbReference type="GeneID" id="106552915"/>
<feature type="chain" id="PRO_5026936390" evidence="1">
    <location>
        <begin position="23"/>
        <end position="188"/>
    </location>
</feature>
<evidence type="ECO:0000313" key="2">
    <source>
        <dbReference type="Proteomes" id="UP000504617"/>
    </source>
</evidence>
<dbReference type="PANTHER" id="PTHR18841:SF2">
    <property type="entry name" value="VITELLINE MEMBRANE OUTER LAYER PROTEIN 1 HOMOLOG"/>
    <property type="match status" value="1"/>
</dbReference>
<evidence type="ECO:0000313" key="3">
    <source>
        <dbReference type="RefSeq" id="XP_013926798.1"/>
    </source>
</evidence>
<evidence type="ECO:0000256" key="1">
    <source>
        <dbReference type="SAM" id="SignalP"/>
    </source>
</evidence>
<dbReference type="OrthoDB" id="6344411at2759"/>
<dbReference type="Gene3D" id="2.100.10.20">
    <property type="entry name" value="Vitelline membrane outer layer protein I (VOMI)"/>
    <property type="match status" value="1"/>
</dbReference>
<dbReference type="InterPro" id="IPR005515">
    <property type="entry name" value="VOMI"/>
</dbReference>
<dbReference type="Proteomes" id="UP000504617">
    <property type="component" value="Unplaced"/>
</dbReference>
<organism evidence="2 3">
    <name type="scientific">Thamnophis sirtalis</name>
    <dbReference type="NCBI Taxonomy" id="35019"/>
    <lineage>
        <taxon>Eukaryota</taxon>
        <taxon>Metazoa</taxon>
        <taxon>Chordata</taxon>
        <taxon>Craniata</taxon>
        <taxon>Vertebrata</taxon>
        <taxon>Euteleostomi</taxon>
        <taxon>Lepidosauria</taxon>
        <taxon>Squamata</taxon>
        <taxon>Bifurcata</taxon>
        <taxon>Unidentata</taxon>
        <taxon>Episquamata</taxon>
        <taxon>Toxicofera</taxon>
        <taxon>Serpentes</taxon>
        <taxon>Colubroidea</taxon>
        <taxon>Colubridae</taxon>
        <taxon>Natricinae</taxon>
        <taxon>Thamnophis</taxon>
    </lineage>
</organism>
<name>A0A6I9YQK0_9SAUR</name>
<protein>
    <submittedName>
        <fullName evidence="3">Vitelline membrane outer layer protein 1-like</fullName>
    </submittedName>
</protein>